<comment type="caution">
    <text evidence="1">The sequence shown here is derived from an EMBL/GenBank/DDBJ whole genome shotgun (WGS) entry which is preliminary data.</text>
</comment>
<dbReference type="PANTHER" id="PTHR48100">
    <property type="entry name" value="BROAD-SPECIFICITY PHOSPHATASE YOR283W-RELATED"/>
    <property type="match status" value="1"/>
</dbReference>
<dbReference type="SMART" id="SM00855">
    <property type="entry name" value="PGAM"/>
    <property type="match status" value="1"/>
</dbReference>
<dbReference type="EC" id="3.1.3.-" evidence="1"/>
<dbReference type="Proteomes" id="UP001364890">
    <property type="component" value="Unassembled WGS sequence"/>
</dbReference>
<gene>
    <name evidence="1" type="ORF">WAX74_08940</name>
</gene>
<evidence type="ECO:0000313" key="2">
    <source>
        <dbReference type="Proteomes" id="UP001364890"/>
    </source>
</evidence>
<dbReference type="Gene3D" id="3.40.50.1240">
    <property type="entry name" value="Phosphoglycerate mutase-like"/>
    <property type="match status" value="1"/>
</dbReference>
<dbReference type="RefSeq" id="WP_336497326.1">
    <property type="nucleotide sequence ID" value="NZ_JBAWSY010000005.1"/>
</dbReference>
<dbReference type="Pfam" id="PF00300">
    <property type="entry name" value="His_Phos_1"/>
    <property type="match status" value="1"/>
</dbReference>
<dbReference type="GO" id="GO:0016787">
    <property type="term" value="F:hydrolase activity"/>
    <property type="evidence" value="ECO:0007669"/>
    <property type="project" value="UniProtKB-KW"/>
</dbReference>
<accession>A0ABU8F451</accession>
<proteinExistence type="predicted"/>
<dbReference type="InterPro" id="IPR050275">
    <property type="entry name" value="PGM_Phosphatase"/>
</dbReference>
<protein>
    <submittedName>
        <fullName evidence="1">Histidine phosphatase family protein</fullName>
        <ecNumber evidence="1">3.1.3.-</ecNumber>
    </submittedName>
</protein>
<dbReference type="InterPro" id="IPR013078">
    <property type="entry name" value="His_Pase_superF_clade-1"/>
</dbReference>
<organism evidence="1 2">
    <name type="scientific">Psychrobacillus mangrovi</name>
    <dbReference type="NCBI Taxonomy" id="3117745"/>
    <lineage>
        <taxon>Bacteria</taxon>
        <taxon>Bacillati</taxon>
        <taxon>Bacillota</taxon>
        <taxon>Bacilli</taxon>
        <taxon>Bacillales</taxon>
        <taxon>Bacillaceae</taxon>
        <taxon>Psychrobacillus</taxon>
    </lineage>
</organism>
<keyword evidence="2" id="KW-1185">Reference proteome</keyword>
<dbReference type="InterPro" id="IPR029033">
    <property type="entry name" value="His_PPase_superfam"/>
</dbReference>
<dbReference type="EMBL" id="JBAWSY010000005">
    <property type="protein sequence ID" value="MEI4769773.1"/>
    <property type="molecule type" value="Genomic_DNA"/>
</dbReference>
<dbReference type="PANTHER" id="PTHR48100:SF1">
    <property type="entry name" value="HISTIDINE PHOSPHATASE FAMILY PROTEIN-RELATED"/>
    <property type="match status" value="1"/>
</dbReference>
<evidence type="ECO:0000313" key="1">
    <source>
        <dbReference type="EMBL" id="MEI4769773.1"/>
    </source>
</evidence>
<sequence>MELLIVRHGQSEADLLGVHEGRADFPLTDLGEKQAKLMSVYVASHFPPDIIISSPLKRARSTALILQEETGCQLEEETDLMEFNNGILAGISKVEASINYPLPPGGRPVHIPIEKGESELEFRFRAERIFHQIILDYQEYERVAIVSHGGFISQFLKAFLNQPNTSNHVFSTGDTGIHLLEIKENVRIIKFMNKQEHLN</sequence>
<name>A0ABU8F451_9BACI</name>
<keyword evidence="1" id="KW-0378">Hydrolase</keyword>
<reference evidence="1 2" key="1">
    <citation type="submission" date="2024-01" db="EMBL/GenBank/DDBJ databases">
        <title>Seven novel Bacillus-like species.</title>
        <authorList>
            <person name="Liu G."/>
        </authorList>
    </citation>
    <scope>NUCLEOTIDE SEQUENCE [LARGE SCALE GENOMIC DNA]</scope>
    <source>
        <strain evidence="1 2">FJAT-51614</strain>
    </source>
</reference>
<dbReference type="CDD" id="cd07067">
    <property type="entry name" value="HP_PGM_like"/>
    <property type="match status" value="1"/>
</dbReference>
<dbReference type="SUPFAM" id="SSF53254">
    <property type="entry name" value="Phosphoglycerate mutase-like"/>
    <property type="match status" value="1"/>
</dbReference>